<dbReference type="EMBL" id="MBAD02000008">
    <property type="protein sequence ID" value="RLN71872.1"/>
    <property type="molecule type" value="Genomic_DNA"/>
</dbReference>
<evidence type="ECO:0000313" key="2">
    <source>
        <dbReference type="EMBL" id="RLN71872.1"/>
    </source>
</evidence>
<sequence length="102" mass="11687">MQAPPGHPFVEYLEQRLSMMVSENDPRLHQMPLERIVGQLALEKYLDEHEQTVDTEDLREIGRMQKELTTADEWLNLDTLVGAVVRLALSVNTSAELDPLME</sequence>
<proteinExistence type="predicted"/>
<protein>
    <submittedName>
        <fullName evidence="1">Uncharacterized protein</fullName>
    </submittedName>
</protein>
<dbReference type="Proteomes" id="UP000277300">
    <property type="component" value="Unassembled WGS sequence"/>
</dbReference>
<evidence type="ECO:0000313" key="1">
    <source>
        <dbReference type="EMBL" id="RLN59392.1"/>
    </source>
</evidence>
<dbReference type="EMBL" id="MBDO02000226">
    <property type="protein sequence ID" value="RLN59392.1"/>
    <property type="molecule type" value="Genomic_DNA"/>
</dbReference>
<dbReference type="OrthoDB" id="101553at2759"/>
<evidence type="ECO:0000313" key="4">
    <source>
        <dbReference type="Proteomes" id="UP000284657"/>
    </source>
</evidence>
<gene>
    <name evidence="2" type="ORF">BBJ29_008500</name>
    <name evidence="1" type="ORF">BBP00_00006526</name>
</gene>
<organism evidence="1 3">
    <name type="scientific">Phytophthora kernoviae</name>
    <dbReference type="NCBI Taxonomy" id="325452"/>
    <lineage>
        <taxon>Eukaryota</taxon>
        <taxon>Sar</taxon>
        <taxon>Stramenopiles</taxon>
        <taxon>Oomycota</taxon>
        <taxon>Peronosporomycetes</taxon>
        <taxon>Peronosporales</taxon>
        <taxon>Peronosporaceae</taxon>
        <taxon>Phytophthora</taxon>
    </lineage>
</organism>
<dbReference type="Proteomes" id="UP000284657">
    <property type="component" value="Unassembled WGS sequence"/>
</dbReference>
<accession>A0A3F2RKR3</accession>
<dbReference type="AlphaFoldDB" id="A0A3F2RKR3"/>
<evidence type="ECO:0000313" key="3">
    <source>
        <dbReference type="Proteomes" id="UP000277300"/>
    </source>
</evidence>
<name>A0A3F2RKR3_9STRA</name>
<reference evidence="3 4" key="1">
    <citation type="submission" date="2018-07" db="EMBL/GenBank/DDBJ databases">
        <title>Genome sequencing of oomycete isolates from Chile give support for New Zealand origin for Phytophthora kernoviae and make available the first Nothophytophthora sp. genome.</title>
        <authorList>
            <person name="Studholme D.J."/>
            <person name="Sanfuentes E."/>
            <person name="Panda P."/>
            <person name="Hill R."/>
            <person name="Sambles C."/>
            <person name="Grant M."/>
            <person name="Williams N.M."/>
            <person name="Mcdougal R.L."/>
        </authorList>
    </citation>
    <scope>NUCLEOTIDE SEQUENCE [LARGE SCALE GENOMIC DNA]</scope>
    <source>
        <strain evidence="1">Chile6</strain>
        <strain evidence="2">Chile7</strain>
    </source>
</reference>
<comment type="caution">
    <text evidence="1">The sequence shown here is derived from an EMBL/GenBank/DDBJ whole genome shotgun (WGS) entry which is preliminary data.</text>
</comment>